<accession>A0A5D8QAH0</accession>
<keyword evidence="12" id="KW-0902">Two-component regulatory system</keyword>
<dbReference type="PROSITE" id="PS50109">
    <property type="entry name" value="HIS_KIN"/>
    <property type="match status" value="1"/>
</dbReference>
<feature type="transmembrane region" description="Helical" evidence="14">
    <location>
        <begin position="163"/>
        <end position="187"/>
    </location>
</feature>
<dbReference type="AlphaFoldDB" id="A0A5D8QAH0"/>
<dbReference type="PANTHER" id="PTHR45528:SF1">
    <property type="entry name" value="SENSOR HISTIDINE KINASE CPXA"/>
    <property type="match status" value="1"/>
</dbReference>
<dbReference type="InterPro" id="IPR050398">
    <property type="entry name" value="HssS/ArlS-like"/>
</dbReference>
<evidence type="ECO:0000256" key="9">
    <source>
        <dbReference type="ARBA" id="ARBA00022777"/>
    </source>
</evidence>
<feature type="transmembrane region" description="Helical" evidence="14">
    <location>
        <begin position="12"/>
        <end position="33"/>
    </location>
</feature>
<evidence type="ECO:0000256" key="3">
    <source>
        <dbReference type="ARBA" id="ARBA00012438"/>
    </source>
</evidence>
<dbReference type="InterPro" id="IPR003660">
    <property type="entry name" value="HAMP_dom"/>
</dbReference>
<evidence type="ECO:0000259" key="15">
    <source>
        <dbReference type="PROSITE" id="PS50109"/>
    </source>
</evidence>
<evidence type="ECO:0000256" key="4">
    <source>
        <dbReference type="ARBA" id="ARBA00022475"/>
    </source>
</evidence>
<protein>
    <recommendedName>
        <fullName evidence="3">histidine kinase</fullName>
        <ecNumber evidence="3">2.7.13.3</ecNumber>
    </recommendedName>
</protein>
<dbReference type="Proteomes" id="UP000322976">
    <property type="component" value="Unassembled WGS sequence"/>
</dbReference>
<dbReference type="CDD" id="cd00075">
    <property type="entry name" value="HATPase"/>
    <property type="match status" value="1"/>
</dbReference>
<dbReference type="SUPFAM" id="SSF55874">
    <property type="entry name" value="ATPase domain of HSP90 chaperone/DNA topoisomerase II/histidine kinase"/>
    <property type="match status" value="1"/>
</dbReference>
<dbReference type="FunFam" id="3.30.565.10:FF:000006">
    <property type="entry name" value="Sensor histidine kinase WalK"/>
    <property type="match status" value="1"/>
</dbReference>
<dbReference type="PANTHER" id="PTHR45528">
    <property type="entry name" value="SENSOR HISTIDINE KINASE CPXA"/>
    <property type="match status" value="1"/>
</dbReference>
<dbReference type="InterPro" id="IPR005467">
    <property type="entry name" value="His_kinase_dom"/>
</dbReference>
<evidence type="ECO:0000256" key="6">
    <source>
        <dbReference type="ARBA" id="ARBA00022679"/>
    </source>
</evidence>
<evidence type="ECO:0000313" key="18">
    <source>
        <dbReference type="Proteomes" id="UP000322976"/>
    </source>
</evidence>
<keyword evidence="11 14" id="KW-1133">Transmembrane helix</keyword>
<evidence type="ECO:0000256" key="12">
    <source>
        <dbReference type="ARBA" id="ARBA00023012"/>
    </source>
</evidence>
<name>A0A5D8QAH0_9THEO</name>
<keyword evidence="10" id="KW-0067">ATP-binding</keyword>
<dbReference type="PRINTS" id="PR00344">
    <property type="entry name" value="BCTRLSENSOR"/>
</dbReference>
<keyword evidence="5" id="KW-0597">Phosphoprotein</keyword>
<evidence type="ECO:0000256" key="8">
    <source>
        <dbReference type="ARBA" id="ARBA00022741"/>
    </source>
</evidence>
<evidence type="ECO:0000256" key="2">
    <source>
        <dbReference type="ARBA" id="ARBA00004651"/>
    </source>
</evidence>
<dbReference type="GO" id="GO:0000155">
    <property type="term" value="F:phosphorelay sensor kinase activity"/>
    <property type="evidence" value="ECO:0007669"/>
    <property type="project" value="InterPro"/>
</dbReference>
<dbReference type="EC" id="2.7.13.3" evidence="3"/>
<dbReference type="SMART" id="SM00388">
    <property type="entry name" value="HisKA"/>
    <property type="match status" value="1"/>
</dbReference>
<dbReference type="Pfam" id="PF00672">
    <property type="entry name" value="HAMP"/>
    <property type="match status" value="1"/>
</dbReference>
<dbReference type="Gene3D" id="6.10.340.10">
    <property type="match status" value="1"/>
</dbReference>
<keyword evidence="13 14" id="KW-0472">Membrane</keyword>
<keyword evidence="6" id="KW-0808">Transferase</keyword>
<evidence type="ECO:0000256" key="14">
    <source>
        <dbReference type="SAM" id="Phobius"/>
    </source>
</evidence>
<dbReference type="Gene3D" id="3.30.565.10">
    <property type="entry name" value="Histidine kinase-like ATPase, C-terminal domain"/>
    <property type="match status" value="1"/>
</dbReference>
<dbReference type="GO" id="GO:0005886">
    <property type="term" value="C:plasma membrane"/>
    <property type="evidence" value="ECO:0007669"/>
    <property type="project" value="UniProtKB-SubCell"/>
</dbReference>
<dbReference type="Pfam" id="PF00512">
    <property type="entry name" value="HisKA"/>
    <property type="match status" value="1"/>
</dbReference>
<gene>
    <name evidence="17" type="ORF">FWJ32_10320</name>
</gene>
<dbReference type="InterPro" id="IPR004358">
    <property type="entry name" value="Sig_transdc_His_kin-like_C"/>
</dbReference>
<evidence type="ECO:0000256" key="10">
    <source>
        <dbReference type="ARBA" id="ARBA00022840"/>
    </source>
</evidence>
<dbReference type="FunFam" id="1.10.287.130:FF:000001">
    <property type="entry name" value="Two-component sensor histidine kinase"/>
    <property type="match status" value="1"/>
</dbReference>
<dbReference type="SUPFAM" id="SSF158472">
    <property type="entry name" value="HAMP domain-like"/>
    <property type="match status" value="1"/>
</dbReference>
<comment type="caution">
    <text evidence="17">The sequence shown here is derived from an EMBL/GenBank/DDBJ whole genome shotgun (WGS) entry which is preliminary data.</text>
</comment>
<comment type="subcellular location">
    <subcellularLocation>
        <location evidence="2">Cell membrane</location>
        <topology evidence="2">Multi-pass membrane protein</topology>
    </subcellularLocation>
</comment>
<keyword evidence="9" id="KW-0418">Kinase</keyword>
<sequence length="456" mass="50597">MFKGIRGRLIWTYIFIVLSAILLLEGFLVEWVWRYYTGNIREIMVQQAQLANNFFKNYIEDANLIYVAQDLSEDFAQVSNTEVQVMNTSGIVLGDSIGNFEYAESEDIQDAINGNIGVYQGKYMDTNEDVMAVSSPLMKGNRVVGVIRFVTSLEGVEEVMRRIIINLIEIGAAIVAIVVIVGIWVSWTLTKPLDEITRAAKEISAGDFKVRVSKRFNDEIGTLAETLNQAAVELEKLDTMKNDFISSVSHEIRTPLTSIKGWVVTLKEGSDEEIMKKGLDIIEKETDRLTVMVNKLLDFSKLESGRISLNMGPVDLKELIISTVDQIRPRAERLGIRLDVDLDDLPMIEGDASRLRQVLINILDNSLKFTDSGGEIGIYAEKSQDIARIVVQDTGCGIPEGDLNHITEKFYTAKAKASGSGLGLAISKEIIELHGGKINIKSRVGEGTSVMIELPA</sequence>
<dbReference type="CDD" id="cd06225">
    <property type="entry name" value="HAMP"/>
    <property type="match status" value="1"/>
</dbReference>
<dbReference type="InterPro" id="IPR036890">
    <property type="entry name" value="HATPase_C_sf"/>
</dbReference>
<keyword evidence="18" id="KW-1185">Reference proteome</keyword>
<dbReference type="Gene3D" id="3.30.450.20">
    <property type="entry name" value="PAS domain"/>
    <property type="match status" value="1"/>
</dbReference>
<dbReference type="SMART" id="SM00387">
    <property type="entry name" value="HATPase_c"/>
    <property type="match status" value="1"/>
</dbReference>
<dbReference type="InterPro" id="IPR003594">
    <property type="entry name" value="HATPase_dom"/>
</dbReference>
<keyword evidence="7 14" id="KW-0812">Transmembrane</keyword>
<feature type="domain" description="Histidine kinase" evidence="15">
    <location>
        <begin position="247"/>
        <end position="456"/>
    </location>
</feature>
<reference evidence="17 18" key="1">
    <citation type="submission" date="2019-08" db="EMBL/GenBank/DDBJ databases">
        <title>Calorimonas adulescens gen. nov., sp. nov., an anaerobic thermophilic bacterium from Sakhalin hot spring.</title>
        <authorList>
            <person name="Khomyakova M.A."/>
            <person name="Merkel A.Y."/>
            <person name="Novikov A."/>
            <person name="Bonch-Osmolovskaya E.A."/>
            <person name="Slobodkin A.I."/>
        </authorList>
    </citation>
    <scope>NUCLEOTIDE SEQUENCE [LARGE SCALE GENOMIC DNA]</scope>
    <source>
        <strain evidence="17 18">A05MB</strain>
    </source>
</reference>
<dbReference type="InterPro" id="IPR003661">
    <property type="entry name" value="HisK_dim/P_dom"/>
</dbReference>
<dbReference type="InterPro" id="IPR036097">
    <property type="entry name" value="HisK_dim/P_sf"/>
</dbReference>
<feature type="domain" description="HAMP" evidence="16">
    <location>
        <begin position="187"/>
        <end position="239"/>
    </location>
</feature>
<evidence type="ECO:0000256" key="11">
    <source>
        <dbReference type="ARBA" id="ARBA00022989"/>
    </source>
</evidence>
<dbReference type="SUPFAM" id="SSF47384">
    <property type="entry name" value="Homodimeric domain of signal transducing histidine kinase"/>
    <property type="match status" value="1"/>
</dbReference>
<evidence type="ECO:0000259" key="16">
    <source>
        <dbReference type="PROSITE" id="PS50885"/>
    </source>
</evidence>
<evidence type="ECO:0000256" key="5">
    <source>
        <dbReference type="ARBA" id="ARBA00022553"/>
    </source>
</evidence>
<organism evidence="17 18">
    <name type="scientific">Calorimonas adulescens</name>
    <dbReference type="NCBI Taxonomy" id="2606906"/>
    <lineage>
        <taxon>Bacteria</taxon>
        <taxon>Bacillati</taxon>
        <taxon>Bacillota</taxon>
        <taxon>Clostridia</taxon>
        <taxon>Thermoanaerobacterales</taxon>
        <taxon>Thermoanaerobacteraceae</taxon>
        <taxon>Calorimonas</taxon>
    </lineage>
</organism>
<dbReference type="Gene3D" id="1.10.287.130">
    <property type="match status" value="1"/>
</dbReference>
<evidence type="ECO:0000256" key="1">
    <source>
        <dbReference type="ARBA" id="ARBA00000085"/>
    </source>
</evidence>
<keyword evidence="8" id="KW-0547">Nucleotide-binding</keyword>
<dbReference type="PROSITE" id="PS50885">
    <property type="entry name" value="HAMP"/>
    <property type="match status" value="1"/>
</dbReference>
<dbReference type="EMBL" id="VTPS01000017">
    <property type="protein sequence ID" value="TZE81129.1"/>
    <property type="molecule type" value="Genomic_DNA"/>
</dbReference>
<dbReference type="GO" id="GO:0005524">
    <property type="term" value="F:ATP binding"/>
    <property type="evidence" value="ECO:0007669"/>
    <property type="project" value="UniProtKB-KW"/>
</dbReference>
<comment type="catalytic activity">
    <reaction evidence="1">
        <text>ATP + protein L-histidine = ADP + protein N-phospho-L-histidine.</text>
        <dbReference type="EC" id="2.7.13.3"/>
    </reaction>
</comment>
<evidence type="ECO:0000256" key="13">
    <source>
        <dbReference type="ARBA" id="ARBA00023136"/>
    </source>
</evidence>
<proteinExistence type="predicted"/>
<dbReference type="CDD" id="cd00082">
    <property type="entry name" value="HisKA"/>
    <property type="match status" value="1"/>
</dbReference>
<evidence type="ECO:0000313" key="17">
    <source>
        <dbReference type="EMBL" id="TZE81129.1"/>
    </source>
</evidence>
<evidence type="ECO:0000256" key="7">
    <source>
        <dbReference type="ARBA" id="ARBA00022692"/>
    </source>
</evidence>
<dbReference type="SMART" id="SM00304">
    <property type="entry name" value="HAMP"/>
    <property type="match status" value="1"/>
</dbReference>
<dbReference type="Pfam" id="PF02518">
    <property type="entry name" value="HATPase_c"/>
    <property type="match status" value="1"/>
</dbReference>
<dbReference type="RefSeq" id="WP_149545877.1">
    <property type="nucleotide sequence ID" value="NZ_VTPS01000017.1"/>
</dbReference>
<keyword evidence="4" id="KW-1003">Cell membrane</keyword>